<evidence type="ECO:0000256" key="1">
    <source>
        <dbReference type="ARBA" id="ARBA00004651"/>
    </source>
</evidence>
<dbReference type="PANTHER" id="PTHR30193">
    <property type="entry name" value="ABC TRANSPORTER PERMEASE PROTEIN"/>
    <property type="match status" value="1"/>
</dbReference>
<gene>
    <name evidence="9" type="ORF">FHY64_13380</name>
</gene>
<reference evidence="9 10" key="1">
    <citation type="submission" date="2019-06" db="EMBL/GenBank/DDBJ databases">
        <title>Genome of new Rhodobacteraceae sp. SM1903.</title>
        <authorList>
            <person name="Ren X."/>
        </authorList>
    </citation>
    <scope>NUCLEOTIDE SEQUENCE [LARGE SCALE GENOMIC DNA]</scope>
    <source>
        <strain evidence="9 10">SM1903</strain>
    </source>
</reference>
<evidence type="ECO:0000256" key="4">
    <source>
        <dbReference type="ARBA" id="ARBA00022692"/>
    </source>
</evidence>
<keyword evidence="6 7" id="KW-0472">Membrane</keyword>
<accession>A0A5C5GK62</accession>
<feature type="transmembrane region" description="Helical" evidence="7">
    <location>
        <begin position="290"/>
        <end position="313"/>
    </location>
</feature>
<dbReference type="CDD" id="cd06261">
    <property type="entry name" value="TM_PBP2"/>
    <property type="match status" value="1"/>
</dbReference>
<evidence type="ECO:0000313" key="10">
    <source>
        <dbReference type="Proteomes" id="UP000314011"/>
    </source>
</evidence>
<evidence type="ECO:0000256" key="5">
    <source>
        <dbReference type="ARBA" id="ARBA00022989"/>
    </source>
</evidence>
<evidence type="ECO:0000313" key="9">
    <source>
        <dbReference type="EMBL" id="TNY34201.1"/>
    </source>
</evidence>
<feature type="transmembrane region" description="Helical" evidence="7">
    <location>
        <begin position="177"/>
        <end position="202"/>
    </location>
</feature>
<evidence type="ECO:0000256" key="6">
    <source>
        <dbReference type="ARBA" id="ARBA00023136"/>
    </source>
</evidence>
<name>A0A5C5GK62_9RHOB</name>
<evidence type="ECO:0000256" key="7">
    <source>
        <dbReference type="RuleBase" id="RU363032"/>
    </source>
</evidence>
<dbReference type="GO" id="GO:0055085">
    <property type="term" value="P:transmembrane transport"/>
    <property type="evidence" value="ECO:0007669"/>
    <property type="project" value="InterPro"/>
</dbReference>
<comment type="caution">
    <text evidence="9">The sequence shown here is derived from an EMBL/GenBank/DDBJ whole genome shotgun (WGS) entry which is preliminary data.</text>
</comment>
<dbReference type="InterPro" id="IPR051393">
    <property type="entry name" value="ABC_transporter_permease"/>
</dbReference>
<keyword evidence="4 7" id="KW-0812">Transmembrane</keyword>
<dbReference type="AlphaFoldDB" id="A0A5C5GK62"/>
<evidence type="ECO:0000259" key="8">
    <source>
        <dbReference type="PROSITE" id="PS50928"/>
    </source>
</evidence>
<protein>
    <submittedName>
        <fullName evidence="9">Sugar ABC transporter permease</fullName>
    </submittedName>
</protein>
<dbReference type="Pfam" id="PF00528">
    <property type="entry name" value="BPD_transp_1"/>
    <property type="match status" value="1"/>
</dbReference>
<feature type="domain" description="ABC transmembrane type-1" evidence="8">
    <location>
        <begin position="89"/>
        <end position="309"/>
    </location>
</feature>
<dbReference type="EMBL" id="VFFF01000001">
    <property type="protein sequence ID" value="TNY34201.1"/>
    <property type="molecule type" value="Genomic_DNA"/>
</dbReference>
<feature type="transmembrane region" description="Helical" evidence="7">
    <location>
        <begin position="32"/>
        <end position="51"/>
    </location>
</feature>
<comment type="subcellular location">
    <subcellularLocation>
        <location evidence="1 7">Cell membrane</location>
        <topology evidence="1 7">Multi-pass membrane protein</topology>
    </subcellularLocation>
</comment>
<dbReference type="PROSITE" id="PS50928">
    <property type="entry name" value="ABC_TM1"/>
    <property type="match status" value="1"/>
</dbReference>
<organism evidence="9 10">
    <name type="scientific">Pelagovum pacificum</name>
    <dbReference type="NCBI Taxonomy" id="2588711"/>
    <lineage>
        <taxon>Bacteria</taxon>
        <taxon>Pseudomonadati</taxon>
        <taxon>Pseudomonadota</taxon>
        <taxon>Alphaproteobacteria</taxon>
        <taxon>Rhodobacterales</taxon>
        <taxon>Paracoccaceae</taxon>
        <taxon>Pelagovum</taxon>
    </lineage>
</organism>
<dbReference type="InterPro" id="IPR035906">
    <property type="entry name" value="MetI-like_sf"/>
</dbReference>
<dbReference type="GO" id="GO:0005886">
    <property type="term" value="C:plasma membrane"/>
    <property type="evidence" value="ECO:0007669"/>
    <property type="project" value="UniProtKB-SubCell"/>
</dbReference>
<dbReference type="Gene3D" id="1.10.3720.10">
    <property type="entry name" value="MetI-like"/>
    <property type="match status" value="1"/>
</dbReference>
<dbReference type="SUPFAM" id="SSF161098">
    <property type="entry name" value="MetI-like"/>
    <property type="match status" value="1"/>
</dbReference>
<evidence type="ECO:0000256" key="3">
    <source>
        <dbReference type="ARBA" id="ARBA00022475"/>
    </source>
</evidence>
<feature type="transmembrane region" description="Helical" evidence="7">
    <location>
        <begin position="223"/>
        <end position="248"/>
    </location>
</feature>
<keyword evidence="3" id="KW-1003">Cell membrane</keyword>
<sequence length="324" mass="35581">MAASAGNLDPGRPDTPPRKGLGQRIWAHRIDYLFLVPGLIVFGAFILWPMIASQYFSLLDWSGFDANRVFVGLDNYRELLQDEFFIAAFWRSMLFTLATVPLQMVLSLVLAIILNNKLLKLSTLFRTMIFLPVVTPVAVIAIVMALMLSPFNGPINGLLLEGGLIPRAIDFLGSPQLVLWSLAAIFVWKWSGVTLIYWLAALQTVPDELYEAAKLDGVKGWQTTIFVILPIVAPFAVVIGLISAIAALNVFPLIQATTQGGPFFASEVMEVFIFRTAFAPSPGVFPRLGYASAAGVLFGLAIMVLTIFQILAVRHARRKDPSNV</sequence>
<evidence type="ECO:0000256" key="2">
    <source>
        <dbReference type="ARBA" id="ARBA00022448"/>
    </source>
</evidence>
<dbReference type="RefSeq" id="WP_140195336.1">
    <property type="nucleotide sequence ID" value="NZ_CP065915.1"/>
</dbReference>
<comment type="similarity">
    <text evidence="7">Belongs to the binding-protein-dependent transport system permease family.</text>
</comment>
<dbReference type="Proteomes" id="UP000314011">
    <property type="component" value="Unassembled WGS sequence"/>
</dbReference>
<dbReference type="OrthoDB" id="9773727at2"/>
<proteinExistence type="inferred from homology"/>
<dbReference type="PANTHER" id="PTHR30193:SF37">
    <property type="entry name" value="INNER MEMBRANE ABC TRANSPORTER PERMEASE PROTEIN YCJO"/>
    <property type="match status" value="1"/>
</dbReference>
<keyword evidence="2 7" id="KW-0813">Transport</keyword>
<keyword evidence="5 7" id="KW-1133">Transmembrane helix</keyword>
<keyword evidence="10" id="KW-1185">Reference proteome</keyword>
<dbReference type="InterPro" id="IPR000515">
    <property type="entry name" value="MetI-like"/>
</dbReference>
<feature type="transmembrane region" description="Helical" evidence="7">
    <location>
        <begin position="127"/>
        <end position="148"/>
    </location>
</feature>
<feature type="transmembrane region" description="Helical" evidence="7">
    <location>
        <begin position="93"/>
        <end position="115"/>
    </location>
</feature>